<sequence length="180" mass="20528">MSKYASRGKVLFTKPTAPSLHIEITREREERRAVEGENARRKKRRAAGVKAEEKKRRAEERRAANVRATKRLTIGKSYMNLQEKLYEFAGKVCMHLEEKFNSNIADLAQLQEIDGQRAGAMASTLGEPEKGIRKTQWTVRSFRAQGDGSEPREQGNQEEVLRKRNQSSRLTAEEKGKGKL</sequence>
<feature type="compositionally biased region" description="Basic and acidic residues" evidence="1">
    <location>
        <begin position="28"/>
        <end position="39"/>
    </location>
</feature>
<organism evidence="2 3">
    <name type="scientific">Stephania japonica</name>
    <dbReference type="NCBI Taxonomy" id="461633"/>
    <lineage>
        <taxon>Eukaryota</taxon>
        <taxon>Viridiplantae</taxon>
        <taxon>Streptophyta</taxon>
        <taxon>Embryophyta</taxon>
        <taxon>Tracheophyta</taxon>
        <taxon>Spermatophyta</taxon>
        <taxon>Magnoliopsida</taxon>
        <taxon>Ranunculales</taxon>
        <taxon>Menispermaceae</taxon>
        <taxon>Menispermoideae</taxon>
        <taxon>Cissampelideae</taxon>
        <taxon>Stephania</taxon>
    </lineage>
</organism>
<dbReference type="AlphaFoldDB" id="A0AAP0PSW7"/>
<dbReference type="Proteomes" id="UP001417504">
    <property type="component" value="Unassembled WGS sequence"/>
</dbReference>
<evidence type="ECO:0000313" key="2">
    <source>
        <dbReference type="EMBL" id="KAK9153490.1"/>
    </source>
</evidence>
<dbReference type="EMBL" id="JBBNAE010000001">
    <property type="protein sequence ID" value="KAK9153490.1"/>
    <property type="molecule type" value="Genomic_DNA"/>
</dbReference>
<protein>
    <submittedName>
        <fullName evidence="2">Uncharacterized protein</fullName>
    </submittedName>
</protein>
<keyword evidence="3" id="KW-1185">Reference proteome</keyword>
<feature type="compositionally biased region" description="Basic and acidic residues" evidence="1">
    <location>
        <begin position="149"/>
        <end position="162"/>
    </location>
</feature>
<feature type="compositionally biased region" description="Basic and acidic residues" evidence="1">
    <location>
        <begin position="50"/>
        <end position="63"/>
    </location>
</feature>
<gene>
    <name evidence="2" type="ORF">Sjap_000970</name>
</gene>
<comment type="caution">
    <text evidence="2">The sequence shown here is derived from an EMBL/GenBank/DDBJ whole genome shotgun (WGS) entry which is preliminary data.</text>
</comment>
<proteinExistence type="predicted"/>
<evidence type="ECO:0000256" key="1">
    <source>
        <dbReference type="SAM" id="MobiDB-lite"/>
    </source>
</evidence>
<reference evidence="2 3" key="1">
    <citation type="submission" date="2024-01" db="EMBL/GenBank/DDBJ databases">
        <title>Genome assemblies of Stephania.</title>
        <authorList>
            <person name="Yang L."/>
        </authorList>
    </citation>
    <scope>NUCLEOTIDE SEQUENCE [LARGE SCALE GENOMIC DNA]</scope>
    <source>
        <strain evidence="2">QJT</strain>
        <tissue evidence="2">Leaf</tissue>
    </source>
</reference>
<feature type="compositionally biased region" description="Basic and acidic residues" evidence="1">
    <location>
        <begin position="171"/>
        <end position="180"/>
    </location>
</feature>
<evidence type="ECO:0000313" key="3">
    <source>
        <dbReference type="Proteomes" id="UP001417504"/>
    </source>
</evidence>
<feature type="region of interest" description="Disordered" evidence="1">
    <location>
        <begin position="143"/>
        <end position="180"/>
    </location>
</feature>
<feature type="region of interest" description="Disordered" evidence="1">
    <location>
        <begin position="28"/>
        <end position="64"/>
    </location>
</feature>
<accession>A0AAP0PSW7</accession>
<name>A0AAP0PSW7_9MAGN</name>